<dbReference type="Pfam" id="PF12697">
    <property type="entry name" value="Abhydrolase_6"/>
    <property type="match status" value="1"/>
</dbReference>
<dbReference type="PANTHER" id="PTHR46438:SF2">
    <property type="entry name" value="ALPHA_BETA-HYDROLASES SUPERFAMILY PROTEIN"/>
    <property type="match status" value="1"/>
</dbReference>
<protein>
    <recommendedName>
        <fullName evidence="1">AB hydrolase-1 domain-containing protein</fullName>
    </recommendedName>
</protein>
<gene>
    <name evidence="2" type="ORF">NIES46_36100</name>
</gene>
<dbReference type="PRINTS" id="PR00111">
    <property type="entry name" value="ABHYDROLASE"/>
</dbReference>
<accession>A0A5M3T7S5</accession>
<dbReference type="Gene3D" id="3.40.50.1820">
    <property type="entry name" value="alpha/beta hydrolase"/>
    <property type="match status" value="1"/>
</dbReference>
<evidence type="ECO:0000313" key="3">
    <source>
        <dbReference type="Proteomes" id="UP000326169"/>
    </source>
</evidence>
<reference evidence="2 3" key="1">
    <citation type="journal article" date="2019" name="J Genomics">
        <title>The Draft Genome of a Hydrogen-producing Cyanobacterium, Arthrospira platensis NIES-46.</title>
        <authorList>
            <person name="Suzuki S."/>
            <person name="Yamaguchi H."/>
            <person name="Kawachi M."/>
        </authorList>
    </citation>
    <scope>NUCLEOTIDE SEQUENCE [LARGE SCALE GENOMIC DNA]</scope>
    <source>
        <strain evidence="2 3">NIES-46</strain>
    </source>
</reference>
<sequence length="353" mass="39674">MDSPDWHKQMGFQRDWIWRGWRVRYTFRRCGHPQGAKSPIFEVQDPLGSNSPVPLIFLHGFGASIGHWRHNLSAFSHSHPVYALDLLGFGCSEKAIAPYNVSLWTELVHDFWQTFIRRPTIWVGNSIGSLIALATVAQYPKTAKGLVMLSLPDPAALADLLAGCMVPPVEFIQSLVMLSLPDPAALADLLAGWMVPPVEFIQSLVASPIILRPIFYLVRQPSVISRWVKLAYHNQDSVTEELIHILSTPPQDRGAARAFIILFQIMGSSKLGPSVRSLFPQVQVPILLLWGKQDRLIPLKLAKPHLYLKYNPHIKLVELEGAGHCPHDECPERVNREIFDWINSCLGETLTLP</sequence>
<dbReference type="RefSeq" id="WP_014276726.1">
    <property type="nucleotide sequence ID" value="NZ_BIMW01000139.1"/>
</dbReference>
<name>A0A5M3T7S5_LIMPL</name>
<dbReference type="SUPFAM" id="SSF53474">
    <property type="entry name" value="alpha/beta-Hydrolases"/>
    <property type="match status" value="1"/>
</dbReference>
<evidence type="ECO:0000313" key="2">
    <source>
        <dbReference type="EMBL" id="GCE95544.1"/>
    </source>
</evidence>
<feature type="domain" description="AB hydrolase-1" evidence="1">
    <location>
        <begin position="55"/>
        <end position="336"/>
    </location>
</feature>
<proteinExistence type="predicted"/>
<evidence type="ECO:0000259" key="1">
    <source>
        <dbReference type="Pfam" id="PF12697"/>
    </source>
</evidence>
<comment type="caution">
    <text evidence="2">The sequence shown here is derived from an EMBL/GenBank/DDBJ whole genome shotgun (WGS) entry which is preliminary data.</text>
</comment>
<keyword evidence="3" id="KW-1185">Reference proteome</keyword>
<dbReference type="PANTHER" id="PTHR46438">
    <property type="entry name" value="ALPHA/BETA-HYDROLASES SUPERFAMILY PROTEIN"/>
    <property type="match status" value="1"/>
</dbReference>
<dbReference type="InterPro" id="IPR029058">
    <property type="entry name" value="AB_hydrolase_fold"/>
</dbReference>
<dbReference type="Proteomes" id="UP000326169">
    <property type="component" value="Unassembled WGS sequence"/>
</dbReference>
<dbReference type="InterPro" id="IPR000073">
    <property type="entry name" value="AB_hydrolase_1"/>
</dbReference>
<dbReference type="GeneID" id="301684391"/>
<dbReference type="EMBL" id="BIMW01000139">
    <property type="protein sequence ID" value="GCE95544.1"/>
    <property type="molecule type" value="Genomic_DNA"/>
</dbReference>
<organism evidence="2 3">
    <name type="scientific">Limnospira platensis NIES-46</name>
    <dbReference type="NCBI Taxonomy" id="1236695"/>
    <lineage>
        <taxon>Bacteria</taxon>
        <taxon>Bacillati</taxon>
        <taxon>Cyanobacteriota</taxon>
        <taxon>Cyanophyceae</taxon>
        <taxon>Oscillatoriophycideae</taxon>
        <taxon>Oscillatoriales</taxon>
        <taxon>Sirenicapillariaceae</taxon>
        <taxon>Limnospira</taxon>
    </lineage>
</organism>